<feature type="region of interest" description="Disordered" evidence="1">
    <location>
        <begin position="193"/>
        <end position="332"/>
    </location>
</feature>
<feature type="compositionally biased region" description="Low complexity" evidence="1">
    <location>
        <begin position="259"/>
        <end position="268"/>
    </location>
</feature>
<evidence type="ECO:0000256" key="1">
    <source>
        <dbReference type="SAM" id="MobiDB-lite"/>
    </source>
</evidence>
<keyword evidence="2" id="KW-1133">Transmembrane helix</keyword>
<organism evidence="3 4">
    <name type="scientific">Riccia sorocarpa</name>
    <dbReference type="NCBI Taxonomy" id="122646"/>
    <lineage>
        <taxon>Eukaryota</taxon>
        <taxon>Viridiplantae</taxon>
        <taxon>Streptophyta</taxon>
        <taxon>Embryophyta</taxon>
        <taxon>Marchantiophyta</taxon>
        <taxon>Marchantiopsida</taxon>
        <taxon>Marchantiidae</taxon>
        <taxon>Marchantiales</taxon>
        <taxon>Ricciaceae</taxon>
        <taxon>Riccia</taxon>
    </lineage>
</organism>
<dbReference type="Proteomes" id="UP001633002">
    <property type="component" value="Unassembled WGS sequence"/>
</dbReference>
<feature type="compositionally biased region" description="Polar residues" evidence="1">
    <location>
        <begin position="235"/>
        <end position="258"/>
    </location>
</feature>
<dbReference type="AlphaFoldDB" id="A0ABD3HC03"/>
<evidence type="ECO:0000313" key="3">
    <source>
        <dbReference type="EMBL" id="KAL3689040.1"/>
    </source>
</evidence>
<evidence type="ECO:0000313" key="4">
    <source>
        <dbReference type="Proteomes" id="UP001633002"/>
    </source>
</evidence>
<accession>A0ABD3HC03</accession>
<gene>
    <name evidence="3" type="ORF">R1sor_015349</name>
</gene>
<keyword evidence="2" id="KW-0472">Membrane</keyword>
<proteinExistence type="predicted"/>
<keyword evidence="4" id="KW-1185">Reference proteome</keyword>
<sequence length="699" mass="78894">MKPSGKEAVALSVAFGCICLKRIPLGLFLASVFFLFKAFSFEKMMYMSDLYGGTVKSGFWKLASKLVEITETNRLRWRGGFAYCSPYSRKFLQVKTDVYYTLKPGVAPDEKVPDSYKVEFNIESCKVVCKYSAGASSKEVLQEKVEEYSAVNQRDGSPERERVELYRSASLTATDSTLSSLVSDADILAREGSLSRSPSFTSPVPVRSPSFNSSQLPGPSPVPVGSSPVHIAVQHSRSPSHTSVVPQVLTRSPSHQVLSRSPSVPSVSGFAEPFSRSPSTRATGPQPVTSAAAAEQDSDSSEKGREEGSNSLPVDGQESPPEEEGEGTRKPEAYGLNKIQLQKLEASLWHGDLNILGFTYYQVEPEAVLEVKRVLEVLRDRGNLVFSDLHRNVGSRNLEARARCYDFEEMLYLIIHRGYRLHMVKLLGTYTCYVSGTHALVDVMGVLMLVLVVYFQLATATKPLCYLLFALYFIWELFQITRQPGGHTEFCLDLDFDMARRGVYYLIKAVADPEKISSIYGWLHDKIPLLAFNNESYGHPYYSVGGQEEICSLFTDECTALPIVDVGDYELILQKELPPPLEVQRYNLKNIQMEMTLRRGDPTREDEWKVEILMQRSYDDKMLSYWYRRIFVTVGGRVRNLIAIMEWLVRNDCLGVCKEWLDKNRIQAYPYLELFTRVLQEGVEPWIIIPSSRAYLTVE</sequence>
<name>A0ABD3HC03_9MARC</name>
<evidence type="ECO:0000256" key="2">
    <source>
        <dbReference type="SAM" id="Phobius"/>
    </source>
</evidence>
<keyword evidence="2" id="KW-0812">Transmembrane</keyword>
<protein>
    <submittedName>
        <fullName evidence="3">Uncharacterized protein</fullName>
    </submittedName>
</protein>
<dbReference type="EMBL" id="JBJQOH010000004">
    <property type="protein sequence ID" value="KAL3689040.1"/>
    <property type="molecule type" value="Genomic_DNA"/>
</dbReference>
<reference evidence="3 4" key="1">
    <citation type="submission" date="2024-09" db="EMBL/GenBank/DDBJ databases">
        <title>Chromosome-scale assembly of Riccia sorocarpa.</title>
        <authorList>
            <person name="Paukszto L."/>
        </authorList>
    </citation>
    <scope>NUCLEOTIDE SEQUENCE [LARGE SCALE GENOMIC DNA]</scope>
    <source>
        <strain evidence="3">LP-2024</strain>
        <tissue evidence="3">Aerial parts of the thallus</tissue>
    </source>
</reference>
<comment type="caution">
    <text evidence="3">The sequence shown here is derived from an EMBL/GenBank/DDBJ whole genome shotgun (WGS) entry which is preliminary data.</text>
</comment>
<feature type="compositionally biased region" description="Polar residues" evidence="1">
    <location>
        <begin position="276"/>
        <end position="289"/>
    </location>
</feature>
<feature type="transmembrane region" description="Helical" evidence="2">
    <location>
        <begin position="12"/>
        <end position="36"/>
    </location>
</feature>